<name>A0A180G6M2_PUCT1</name>
<reference evidence="2" key="2">
    <citation type="submission" date="2016-05" db="EMBL/GenBank/DDBJ databases">
        <title>Comparative analysis highlights variable genome content of wheat rusts and divergence of the mating loci.</title>
        <authorList>
            <person name="Cuomo C.A."/>
            <person name="Bakkeren G."/>
            <person name="Szabo L."/>
            <person name="Khalil H."/>
            <person name="Joly D."/>
            <person name="Goldberg J."/>
            <person name="Young S."/>
            <person name="Zeng Q."/>
            <person name="Fellers J."/>
        </authorList>
    </citation>
    <scope>NUCLEOTIDE SEQUENCE [LARGE SCALE GENOMIC DNA]</scope>
    <source>
        <strain evidence="2">1-1 BBBD Race 1</strain>
    </source>
</reference>
<reference evidence="3 4" key="3">
    <citation type="journal article" date="2017" name="G3 (Bethesda)">
        <title>Comparative analysis highlights variable genome content of wheat rusts and divergence of the mating loci.</title>
        <authorList>
            <person name="Cuomo C.A."/>
            <person name="Bakkeren G."/>
            <person name="Khalil H.B."/>
            <person name="Panwar V."/>
            <person name="Joly D."/>
            <person name="Linning R."/>
            <person name="Sakthikumar S."/>
            <person name="Song X."/>
            <person name="Adiconis X."/>
            <person name="Fan L."/>
            <person name="Goldberg J.M."/>
            <person name="Levin J.Z."/>
            <person name="Young S."/>
            <person name="Zeng Q."/>
            <person name="Anikster Y."/>
            <person name="Bruce M."/>
            <person name="Wang M."/>
            <person name="Yin C."/>
            <person name="McCallum B."/>
            <person name="Szabo L.J."/>
            <person name="Hulbert S."/>
            <person name="Chen X."/>
            <person name="Fellers J.P."/>
        </authorList>
    </citation>
    <scope>NUCLEOTIDE SEQUENCE</scope>
    <source>
        <strain evidence="3">isolate 1-1 / race 1 (BBBD)</strain>
        <strain evidence="4">Isolate 1-1 / race 1 (BBBD)</strain>
    </source>
</reference>
<dbReference type="OrthoDB" id="2503998at2759"/>
<accession>A0A180G6M2</accession>
<evidence type="ECO:0000259" key="1">
    <source>
        <dbReference type="Pfam" id="PF20515"/>
    </source>
</evidence>
<gene>
    <name evidence="2" type="ORF">PTTG_05356</name>
</gene>
<dbReference type="EnsemblFungi" id="PTTG_05356-t43_1">
    <property type="protein sequence ID" value="PTTG_05356-t43_1-p1"/>
    <property type="gene ID" value="PTTG_05356"/>
</dbReference>
<reference evidence="3" key="4">
    <citation type="submission" date="2025-05" db="UniProtKB">
        <authorList>
            <consortium name="EnsemblFungi"/>
        </authorList>
    </citation>
    <scope>IDENTIFICATION</scope>
    <source>
        <strain evidence="3">isolate 1-1 / race 1 (BBBD)</strain>
    </source>
</reference>
<evidence type="ECO:0000313" key="2">
    <source>
        <dbReference type="EMBL" id="OAV87513.1"/>
    </source>
</evidence>
<organism evidence="2">
    <name type="scientific">Puccinia triticina (isolate 1-1 / race 1 (BBBD))</name>
    <name type="common">Brown leaf rust fungus</name>
    <dbReference type="NCBI Taxonomy" id="630390"/>
    <lineage>
        <taxon>Eukaryota</taxon>
        <taxon>Fungi</taxon>
        <taxon>Dikarya</taxon>
        <taxon>Basidiomycota</taxon>
        <taxon>Pucciniomycotina</taxon>
        <taxon>Pucciniomycetes</taxon>
        <taxon>Pucciniales</taxon>
        <taxon>Pucciniaceae</taxon>
        <taxon>Puccinia</taxon>
    </lineage>
</organism>
<protein>
    <recommendedName>
        <fullName evidence="1">Tet-like 2OG-Fe(II) oxygenase domain-containing protein</fullName>
    </recommendedName>
</protein>
<dbReference type="VEuPathDB" id="FungiDB:PTTG_05356"/>
<reference evidence="2" key="1">
    <citation type="submission" date="2009-11" db="EMBL/GenBank/DDBJ databases">
        <authorList>
            <consortium name="The Broad Institute Genome Sequencing Platform"/>
            <person name="Ward D."/>
            <person name="Feldgarden M."/>
            <person name="Earl A."/>
            <person name="Young S.K."/>
            <person name="Zeng Q."/>
            <person name="Koehrsen M."/>
            <person name="Alvarado L."/>
            <person name="Berlin A."/>
            <person name="Bochicchio J."/>
            <person name="Borenstein D."/>
            <person name="Chapman S.B."/>
            <person name="Chen Z."/>
            <person name="Engels R."/>
            <person name="Freedman E."/>
            <person name="Gellesch M."/>
            <person name="Goldberg J."/>
            <person name="Griggs A."/>
            <person name="Gujja S."/>
            <person name="Heilman E."/>
            <person name="Heiman D."/>
            <person name="Hepburn T."/>
            <person name="Howarth C."/>
            <person name="Jen D."/>
            <person name="Larson L."/>
            <person name="Lewis B."/>
            <person name="Mehta T."/>
            <person name="Park D."/>
            <person name="Pearson M."/>
            <person name="Roberts A."/>
            <person name="Saif S."/>
            <person name="Shea T."/>
            <person name="Shenoy N."/>
            <person name="Sisk P."/>
            <person name="Stolte C."/>
            <person name="Sykes S."/>
            <person name="Thomson T."/>
            <person name="Walk T."/>
            <person name="White J."/>
            <person name="Yandava C."/>
            <person name="Izard J."/>
            <person name="Baranova O.V."/>
            <person name="Blanton J.M."/>
            <person name="Tanner A.C."/>
            <person name="Dewhirst F.E."/>
            <person name="Haas B."/>
            <person name="Nusbaum C."/>
            <person name="Birren B."/>
        </authorList>
    </citation>
    <scope>NUCLEOTIDE SEQUENCE [LARGE SCALE GENOMIC DNA]</scope>
    <source>
        <strain evidence="2">1-1 BBBD Race 1</strain>
    </source>
</reference>
<dbReference type="EMBL" id="ADAS02000373">
    <property type="protein sequence ID" value="OAV87513.1"/>
    <property type="molecule type" value="Genomic_DNA"/>
</dbReference>
<feature type="non-terminal residue" evidence="2">
    <location>
        <position position="189"/>
    </location>
</feature>
<proteinExistence type="predicted"/>
<evidence type="ECO:0000313" key="4">
    <source>
        <dbReference type="Proteomes" id="UP000005240"/>
    </source>
</evidence>
<evidence type="ECO:0000313" key="3">
    <source>
        <dbReference type="EnsemblFungi" id="PTTG_05356-t43_1-p1"/>
    </source>
</evidence>
<sequence length="189" mass="20957">MTPQEFKDIQFLTTTLVQLGRFYNTQTNSSFLTGIMKGFGWRKGYEPTEHAGTYTPSNIQTEEDYLEWKNLILQLPKIESIIASRFKKLAPGLFLQAVEKMQKAKVPGFGDLEFNNSNSTPFASNLTATWGEFSNQAHIDNDVGPISYGGWCGIEEASGEPASKAGGYDIEYGQFFLPGISTVVDFNAV</sequence>
<dbReference type="AlphaFoldDB" id="A0A180G6M2"/>
<dbReference type="InterPro" id="IPR046798">
    <property type="entry name" value="2OG-FeII_Oxy_6"/>
</dbReference>
<keyword evidence="4" id="KW-1185">Reference proteome</keyword>
<feature type="domain" description="Tet-like 2OG-Fe(II) oxygenase" evidence="1">
    <location>
        <begin position="2"/>
        <end position="188"/>
    </location>
</feature>
<dbReference type="Pfam" id="PF20515">
    <property type="entry name" value="2OG-FeII_Oxy_6"/>
    <property type="match status" value="1"/>
</dbReference>
<dbReference type="Proteomes" id="UP000005240">
    <property type="component" value="Unassembled WGS sequence"/>
</dbReference>